<name>A0A1I5G4Z2_9PSEU</name>
<dbReference type="RefSeq" id="WP_093156463.1">
    <property type="nucleotide sequence ID" value="NZ_FOUP01000012.1"/>
</dbReference>
<reference evidence="1 4" key="2">
    <citation type="submission" date="2018-10" db="EMBL/GenBank/DDBJ databases">
        <title>Sequencing the genomes of 1000 actinobacteria strains.</title>
        <authorList>
            <person name="Klenk H.-P."/>
        </authorList>
    </citation>
    <scope>NUCLEOTIDE SEQUENCE [LARGE SCALE GENOMIC DNA]</scope>
    <source>
        <strain evidence="1 4">DSM 45119</strain>
    </source>
</reference>
<dbReference type="Proteomes" id="UP000270697">
    <property type="component" value="Unassembled WGS sequence"/>
</dbReference>
<dbReference type="EMBL" id="FOUP01000012">
    <property type="protein sequence ID" value="SFO31095.1"/>
    <property type="molecule type" value="Genomic_DNA"/>
</dbReference>
<proteinExistence type="predicted"/>
<dbReference type="EMBL" id="RBXX01000002">
    <property type="protein sequence ID" value="RKT83922.1"/>
    <property type="molecule type" value="Genomic_DNA"/>
</dbReference>
<keyword evidence="4" id="KW-1185">Reference proteome</keyword>
<dbReference type="OrthoDB" id="3691706at2"/>
<evidence type="ECO:0000313" key="3">
    <source>
        <dbReference type="Proteomes" id="UP000199398"/>
    </source>
</evidence>
<dbReference type="Proteomes" id="UP000199398">
    <property type="component" value="Unassembled WGS sequence"/>
</dbReference>
<accession>A0A1I5G4Z2</accession>
<gene>
    <name evidence="1" type="ORF">ATL45_2217</name>
    <name evidence="2" type="ORF">SAMN05421805_112103</name>
</gene>
<reference evidence="2 3" key="1">
    <citation type="submission" date="2016-10" db="EMBL/GenBank/DDBJ databases">
        <authorList>
            <person name="de Groot N.N."/>
        </authorList>
    </citation>
    <scope>NUCLEOTIDE SEQUENCE [LARGE SCALE GENOMIC DNA]</scope>
    <source>
        <strain evidence="2 3">CPCC 201259</strain>
    </source>
</reference>
<protein>
    <submittedName>
        <fullName evidence="2">Uncharacterized protein</fullName>
    </submittedName>
</protein>
<dbReference type="AlphaFoldDB" id="A0A1I5G4Z2"/>
<sequence>MSDALNVNGGPEAVAALLRRLSALGTAYQNGSGAVQDRIKNLMEEADTFGDDRIGRAGKKQFPNADAVFDNRKHLAEQLEILGENGMQALGAYGSVDDFFADQHRNVQA</sequence>
<dbReference type="STRING" id="455193.SAMN05421805_112103"/>
<evidence type="ECO:0000313" key="4">
    <source>
        <dbReference type="Proteomes" id="UP000270697"/>
    </source>
</evidence>
<organism evidence="2 3">
    <name type="scientific">Saccharopolyspora antimicrobica</name>
    <dbReference type="NCBI Taxonomy" id="455193"/>
    <lineage>
        <taxon>Bacteria</taxon>
        <taxon>Bacillati</taxon>
        <taxon>Actinomycetota</taxon>
        <taxon>Actinomycetes</taxon>
        <taxon>Pseudonocardiales</taxon>
        <taxon>Pseudonocardiaceae</taxon>
        <taxon>Saccharopolyspora</taxon>
    </lineage>
</organism>
<evidence type="ECO:0000313" key="1">
    <source>
        <dbReference type="EMBL" id="RKT83922.1"/>
    </source>
</evidence>
<evidence type="ECO:0000313" key="2">
    <source>
        <dbReference type="EMBL" id="SFO31095.1"/>
    </source>
</evidence>